<organism evidence="2">
    <name type="scientific">Mimiviridae sp. ChoanoV1</name>
    <dbReference type="NCBI Taxonomy" id="2596887"/>
    <lineage>
        <taxon>Viruses</taxon>
        <taxon>Varidnaviria</taxon>
        <taxon>Bamfordvirae</taxon>
        <taxon>Nucleocytoviricota</taxon>
        <taxon>Megaviricetes</taxon>
        <taxon>Imitervirales</taxon>
        <taxon>Schizomimiviridae</taxon>
    </lineage>
</organism>
<name>A0A5B8IHZ6_9VIRU</name>
<dbReference type="EMBL" id="MK250086">
    <property type="protein sequence ID" value="QDY51932.1"/>
    <property type="molecule type" value="Genomic_DNA"/>
</dbReference>
<gene>
    <name evidence="2" type="ORF">2_4</name>
</gene>
<proteinExistence type="predicted"/>
<feature type="compositionally biased region" description="Basic residues" evidence="1">
    <location>
        <begin position="112"/>
        <end position="140"/>
    </location>
</feature>
<feature type="compositionally biased region" description="Basic residues" evidence="1">
    <location>
        <begin position="151"/>
        <end position="167"/>
    </location>
</feature>
<sequence>MPNKRSFSVANVQNVDGCPTKFKPGRYLSTNPVGSAKKAFNGLCNVKNIKGKCTLVVTMRETTSGSNKKEFTYKCERKKLKEPVVIMAGTPNEFKRMYEIKALSAEPMKNCKPGRTRSRGPMRKKHTKRSGKSSVRRRENKKSSNNVSMRKNNKGKGNNKKSMKRQY</sequence>
<reference evidence="2" key="1">
    <citation type="submission" date="2018-11" db="EMBL/GenBank/DDBJ databases">
        <title>A distinct lineage of giant viruses engineers rhodopsin photosystems in predatory marine eukaryotes.</title>
        <authorList>
            <person name="Needham D.M."/>
            <person name="Yoshizawa S."/>
            <person name="Hosaka T."/>
            <person name="Poirier C."/>
            <person name="Choi C.-J."/>
            <person name="Hehenberger E."/>
            <person name="Irwin N.A.T."/>
            <person name="Wilken S."/>
            <person name="Yung C.-M."/>
            <person name="Bachy C."/>
            <person name="Kurihara R."/>
            <person name="Nakajima Y."/>
            <person name="Kojima K."/>
            <person name="Kimura-Someya T."/>
            <person name="Leonard G."/>
            <person name="Malmstrom R.R."/>
            <person name="Mende D."/>
            <person name="Olson D.K."/>
            <person name="Sudo Y."/>
            <person name="Sudek S."/>
            <person name="Richards T.A."/>
            <person name="DeLong E.F."/>
            <person name="Keeling P.J."/>
            <person name="Santoro A.E."/>
            <person name="Shirouzu M."/>
            <person name="Iwasaki W."/>
            <person name="Worden A.Z."/>
        </authorList>
    </citation>
    <scope>NUCLEOTIDE SEQUENCE</scope>
</reference>
<evidence type="ECO:0000313" key="2">
    <source>
        <dbReference type="EMBL" id="QDY51932.1"/>
    </source>
</evidence>
<protein>
    <submittedName>
        <fullName evidence="2">Uncharacterized protein</fullName>
    </submittedName>
</protein>
<accession>A0A5B8IHZ6</accession>
<evidence type="ECO:0000256" key="1">
    <source>
        <dbReference type="SAM" id="MobiDB-lite"/>
    </source>
</evidence>
<feature type="region of interest" description="Disordered" evidence="1">
    <location>
        <begin position="106"/>
        <end position="167"/>
    </location>
</feature>